<accession>A0A0J8QQE4</accession>
<organism evidence="2 3">
    <name type="scientific">Coccidioides immitis RMSCC 3703</name>
    <dbReference type="NCBI Taxonomy" id="454286"/>
    <lineage>
        <taxon>Eukaryota</taxon>
        <taxon>Fungi</taxon>
        <taxon>Dikarya</taxon>
        <taxon>Ascomycota</taxon>
        <taxon>Pezizomycotina</taxon>
        <taxon>Eurotiomycetes</taxon>
        <taxon>Eurotiomycetidae</taxon>
        <taxon>Onygenales</taxon>
        <taxon>Onygenaceae</taxon>
        <taxon>Coccidioides</taxon>
    </lineage>
</organism>
<dbReference type="EMBL" id="DS268119">
    <property type="protein sequence ID" value="KMU74784.1"/>
    <property type="molecule type" value="Genomic_DNA"/>
</dbReference>
<reference evidence="3" key="1">
    <citation type="journal article" date="2010" name="Genome Res.">
        <title>Population genomic sequencing of Coccidioides fungi reveals recent hybridization and transposon control.</title>
        <authorList>
            <person name="Neafsey D.E."/>
            <person name="Barker B.M."/>
            <person name="Sharpton T.J."/>
            <person name="Stajich J.E."/>
            <person name="Park D.J."/>
            <person name="Whiston E."/>
            <person name="Hung C.-Y."/>
            <person name="McMahan C."/>
            <person name="White J."/>
            <person name="Sykes S."/>
            <person name="Heiman D."/>
            <person name="Young S."/>
            <person name="Zeng Q."/>
            <person name="Abouelleil A."/>
            <person name="Aftuck L."/>
            <person name="Bessette D."/>
            <person name="Brown A."/>
            <person name="FitzGerald M."/>
            <person name="Lui A."/>
            <person name="Macdonald J.P."/>
            <person name="Priest M."/>
            <person name="Orbach M.J."/>
            <person name="Galgiani J.N."/>
            <person name="Kirkland T.N."/>
            <person name="Cole G.T."/>
            <person name="Birren B.W."/>
            <person name="Henn M.R."/>
            <person name="Taylor J.W."/>
            <person name="Rounsley S.D."/>
        </authorList>
    </citation>
    <scope>NUCLEOTIDE SEQUENCE [LARGE SCALE GENOMIC DNA]</scope>
    <source>
        <strain evidence="3">RMSCC 3703</strain>
    </source>
</reference>
<proteinExistence type="predicted"/>
<evidence type="ECO:0000313" key="3">
    <source>
        <dbReference type="Proteomes" id="UP000054559"/>
    </source>
</evidence>
<name>A0A0J8QQE4_COCIT</name>
<dbReference type="Proteomes" id="UP000054559">
    <property type="component" value="Unassembled WGS sequence"/>
</dbReference>
<evidence type="ECO:0000313" key="2">
    <source>
        <dbReference type="EMBL" id="KMU74784.1"/>
    </source>
</evidence>
<sequence length="228" mass="24585">METTERWGWSMDEDKSGEEEEEEVGSRVGREVGGSSGVTLGVGNTGRWMMQRGLLSTASGGTIMSSCGVAVIGWGKLPVSHDSQRPFPMRLDTLNCSPHGLENTRASPPLGEHHPQSLTIQILPCGRLSSLINLLSHADLTISPCSSSIESASIAQYFPGPPSVFSAEYGPENDLEYIPCLGGIYPFIEARLKNSSLTIKLYAVAPGGIWGEGRYCELSVQHQGYLQQ</sequence>
<dbReference type="AlphaFoldDB" id="A0A0J8QQE4"/>
<evidence type="ECO:0000256" key="1">
    <source>
        <dbReference type="SAM" id="MobiDB-lite"/>
    </source>
</evidence>
<protein>
    <submittedName>
        <fullName evidence="2">Uncharacterized protein</fullName>
    </submittedName>
</protein>
<feature type="region of interest" description="Disordered" evidence="1">
    <location>
        <begin position="1"/>
        <end position="40"/>
    </location>
</feature>
<gene>
    <name evidence="2" type="ORF">CISG_00715</name>
</gene>